<feature type="transmembrane region" description="Helical" evidence="2">
    <location>
        <begin position="98"/>
        <end position="122"/>
    </location>
</feature>
<dbReference type="EMBL" id="NMVO01000019">
    <property type="protein sequence ID" value="OYO07978.1"/>
    <property type="molecule type" value="Genomic_DNA"/>
</dbReference>
<keyword evidence="2" id="KW-1133">Transmembrane helix</keyword>
<dbReference type="AlphaFoldDB" id="A0A255FWA7"/>
<feature type="compositionally biased region" description="Pro residues" evidence="1">
    <location>
        <begin position="1"/>
        <end position="10"/>
    </location>
</feature>
<feature type="transmembrane region" description="Helical" evidence="2">
    <location>
        <begin position="128"/>
        <end position="151"/>
    </location>
</feature>
<evidence type="ECO:0000313" key="4">
    <source>
        <dbReference type="EMBL" id="OYO07978.1"/>
    </source>
</evidence>
<dbReference type="RefSeq" id="WP_094407353.1">
    <property type="nucleotide sequence ID" value="NZ_NMVO01000019.1"/>
</dbReference>
<protein>
    <recommendedName>
        <fullName evidence="3">DUF1707 domain-containing protein</fullName>
    </recommendedName>
</protein>
<evidence type="ECO:0000256" key="2">
    <source>
        <dbReference type="SAM" id="Phobius"/>
    </source>
</evidence>
<feature type="region of interest" description="Disordered" evidence="1">
    <location>
        <begin position="1"/>
        <end position="23"/>
    </location>
</feature>
<organism evidence="4 5">
    <name type="scientific">Enemella evansiae</name>
    <dbReference type="NCBI Taxonomy" id="2016499"/>
    <lineage>
        <taxon>Bacteria</taxon>
        <taxon>Bacillati</taxon>
        <taxon>Actinomycetota</taxon>
        <taxon>Actinomycetes</taxon>
        <taxon>Propionibacteriales</taxon>
        <taxon>Propionibacteriaceae</taxon>
        <taxon>Enemella</taxon>
    </lineage>
</organism>
<accession>A0A255FWA7</accession>
<comment type="caution">
    <text evidence="4">The sequence shown here is derived from an EMBL/GenBank/DDBJ whole genome shotgun (WGS) entry which is preliminary data.</text>
</comment>
<dbReference type="Pfam" id="PF08044">
    <property type="entry name" value="DUF1707"/>
    <property type="match status" value="1"/>
</dbReference>
<feature type="domain" description="DUF1707" evidence="3">
    <location>
        <begin position="23"/>
        <end position="75"/>
    </location>
</feature>
<evidence type="ECO:0000259" key="3">
    <source>
        <dbReference type="Pfam" id="PF08044"/>
    </source>
</evidence>
<keyword evidence="5" id="KW-1185">Reference proteome</keyword>
<dbReference type="OrthoDB" id="3534574at2"/>
<reference evidence="4 5" key="1">
    <citation type="submission" date="2017-07" db="EMBL/GenBank/DDBJ databases">
        <title>Draft whole genome sequences of clinical Proprionibacteriaceae strains.</title>
        <authorList>
            <person name="Bernier A.-M."/>
            <person name="Bernard K."/>
            <person name="Domingo M.-C."/>
        </authorList>
    </citation>
    <scope>NUCLEOTIDE SEQUENCE [LARGE SCALE GENOMIC DNA]</scope>
    <source>
        <strain evidence="4 5">NML 030167</strain>
    </source>
</reference>
<evidence type="ECO:0000313" key="5">
    <source>
        <dbReference type="Proteomes" id="UP000215896"/>
    </source>
</evidence>
<sequence length="172" mass="18756">MTVPMQPPFPFASFPRRQPPPAMRVGDAERAEACELLNRHFTAGRLGHDEFEERLSTAVAARTEPELDRLFADLPQLPPPPPTPVPARPVQSHPVRDLFFALTMLGGLLAIPVVLLMLLGAMMFSPGVFLFSLVGGSLAAFSGATLTRMCLTDRVERHRSAPQPGGRQPLQP</sequence>
<name>A0A255FWA7_9ACTN</name>
<proteinExistence type="predicted"/>
<keyword evidence="2" id="KW-0812">Transmembrane</keyword>
<evidence type="ECO:0000256" key="1">
    <source>
        <dbReference type="SAM" id="MobiDB-lite"/>
    </source>
</evidence>
<dbReference type="InterPro" id="IPR012551">
    <property type="entry name" value="DUF1707_SHOCT-like"/>
</dbReference>
<keyword evidence="2" id="KW-0472">Membrane</keyword>
<dbReference type="Proteomes" id="UP000215896">
    <property type="component" value="Unassembled WGS sequence"/>
</dbReference>
<gene>
    <name evidence="4" type="ORF">CGZ94_21255</name>
</gene>